<sequence length="135" mass="14740">MISFKNLFLLVPVIPQLVVATSCDYGSWYIEINLAAGAQGNRRGDLYAAHSKTPDVISHSVWIYDPQTQLTTYTAEDATLNNTRISVLGLQDFEIEQTVLETPLKGSGLIDMYFSPAANGRGGKGNTTIISELND</sequence>
<keyword evidence="3" id="KW-1185">Reference proteome</keyword>
<dbReference type="GeneID" id="85399690"/>
<dbReference type="AlphaFoldDB" id="A0AAD8UH38"/>
<comment type="caution">
    <text evidence="2">The sequence shown here is derived from an EMBL/GenBank/DDBJ whole genome shotgun (WGS) entry which is preliminary data.</text>
</comment>
<dbReference type="Proteomes" id="UP001244207">
    <property type="component" value="Unassembled WGS sequence"/>
</dbReference>
<accession>A0AAD8UH38</accession>
<evidence type="ECO:0000313" key="2">
    <source>
        <dbReference type="EMBL" id="KAK1723048.1"/>
    </source>
</evidence>
<name>A0AAD8UH38_GLOAC</name>
<proteinExistence type="predicted"/>
<evidence type="ECO:0000313" key="3">
    <source>
        <dbReference type="Proteomes" id="UP001244207"/>
    </source>
</evidence>
<gene>
    <name evidence="2" type="ORF">BDZ83DRAFT_793874</name>
</gene>
<evidence type="ECO:0000256" key="1">
    <source>
        <dbReference type="SAM" id="SignalP"/>
    </source>
</evidence>
<reference evidence="2" key="1">
    <citation type="submission" date="2021-12" db="EMBL/GenBank/DDBJ databases">
        <title>Comparative genomics, transcriptomics and evolutionary studies reveal genomic signatures of adaptation to plant cell wall in hemibiotrophic fungi.</title>
        <authorList>
            <consortium name="DOE Joint Genome Institute"/>
            <person name="Baroncelli R."/>
            <person name="Diaz J.F."/>
            <person name="Benocci T."/>
            <person name="Peng M."/>
            <person name="Battaglia E."/>
            <person name="Haridas S."/>
            <person name="Andreopoulos W."/>
            <person name="Labutti K."/>
            <person name="Pangilinan J."/>
            <person name="Floch G.L."/>
            <person name="Makela M.R."/>
            <person name="Henrissat B."/>
            <person name="Grigoriev I.V."/>
            <person name="Crouch J.A."/>
            <person name="De Vries R.P."/>
            <person name="Sukno S.A."/>
            <person name="Thon M.R."/>
        </authorList>
    </citation>
    <scope>NUCLEOTIDE SEQUENCE</scope>
    <source>
        <strain evidence="2">CBS 112980</strain>
    </source>
</reference>
<dbReference type="PROSITE" id="PS51257">
    <property type="entry name" value="PROKAR_LIPOPROTEIN"/>
    <property type="match status" value="1"/>
</dbReference>
<dbReference type="EMBL" id="JAHMHS010000070">
    <property type="protein sequence ID" value="KAK1723048.1"/>
    <property type="molecule type" value="Genomic_DNA"/>
</dbReference>
<dbReference type="RefSeq" id="XP_060363103.1">
    <property type="nucleotide sequence ID" value="XM_060515792.1"/>
</dbReference>
<feature type="signal peptide" evidence="1">
    <location>
        <begin position="1"/>
        <end position="20"/>
    </location>
</feature>
<keyword evidence="1" id="KW-0732">Signal</keyword>
<protein>
    <submittedName>
        <fullName evidence="2">Uncharacterized protein</fullName>
    </submittedName>
</protein>
<feature type="chain" id="PRO_5042249793" evidence="1">
    <location>
        <begin position="21"/>
        <end position="135"/>
    </location>
</feature>
<organism evidence="2 3">
    <name type="scientific">Glomerella acutata</name>
    <name type="common">Colletotrichum acutatum</name>
    <dbReference type="NCBI Taxonomy" id="27357"/>
    <lineage>
        <taxon>Eukaryota</taxon>
        <taxon>Fungi</taxon>
        <taxon>Dikarya</taxon>
        <taxon>Ascomycota</taxon>
        <taxon>Pezizomycotina</taxon>
        <taxon>Sordariomycetes</taxon>
        <taxon>Hypocreomycetidae</taxon>
        <taxon>Glomerellales</taxon>
        <taxon>Glomerellaceae</taxon>
        <taxon>Colletotrichum</taxon>
        <taxon>Colletotrichum acutatum species complex</taxon>
    </lineage>
</organism>